<dbReference type="EMBL" id="FN667741">
    <property type="protein sequence ID" value="CBJ80833.1"/>
    <property type="molecule type" value="Genomic_DNA"/>
</dbReference>
<dbReference type="HOGENOM" id="CLU_3086261_0_0_6"/>
<dbReference type="AlphaFoldDB" id="D3V101"/>
<dbReference type="Proteomes" id="UP000002045">
    <property type="component" value="Chromosome"/>
</dbReference>
<evidence type="ECO:0000313" key="2">
    <source>
        <dbReference type="Proteomes" id="UP000002045"/>
    </source>
</evidence>
<protein>
    <submittedName>
        <fullName evidence="1">Uncharacterized protein</fullName>
    </submittedName>
</protein>
<proteinExistence type="predicted"/>
<gene>
    <name evidence="1" type="ordered locus">XBJ1_1707</name>
</gene>
<organism evidence="1 2">
    <name type="scientific">Xenorhabdus bovienii (strain SS-2004)</name>
    <name type="common">Xenorhabdus nematophila subsp. bovienii</name>
    <dbReference type="NCBI Taxonomy" id="406818"/>
    <lineage>
        <taxon>Bacteria</taxon>
        <taxon>Pseudomonadati</taxon>
        <taxon>Pseudomonadota</taxon>
        <taxon>Gammaproteobacteria</taxon>
        <taxon>Enterobacterales</taxon>
        <taxon>Morganellaceae</taxon>
        <taxon>Xenorhabdus</taxon>
    </lineage>
</organism>
<dbReference type="KEGG" id="xbo:XBJ1_1707"/>
<name>D3V101_XENBS</name>
<accession>D3V101</accession>
<evidence type="ECO:0000313" key="1">
    <source>
        <dbReference type="EMBL" id="CBJ80833.1"/>
    </source>
</evidence>
<reference evidence="1 2" key="1">
    <citation type="journal article" date="2011" name="PLoS ONE">
        <title>The entomopathogenic bacterial endosymbionts xenorhabdus and photorhabdus: convergent lifestyles from divergent genomes.</title>
        <authorList>
            <person name="Chaston J.M."/>
            <person name="Suen G."/>
            <person name="Tucker S.L."/>
            <person name="Andersen A.W."/>
            <person name="Bhasin A."/>
            <person name="Bode E."/>
            <person name="Bode H.B."/>
            <person name="Brachmann A.O."/>
            <person name="Cowles C.E."/>
            <person name="Cowles K.N."/>
            <person name="Darby C."/>
            <person name="de Leon L."/>
            <person name="Drace K."/>
            <person name="Du Z."/>
            <person name="Givaudan A."/>
            <person name="Herbert Tran E.E."/>
            <person name="Jewell K.A."/>
            <person name="Knack J.J."/>
            <person name="Krasomil-Osterfeld K.C."/>
            <person name="Kukor R."/>
            <person name="Lanois A."/>
            <person name="Latreille P."/>
            <person name="Leimgruber N.K."/>
            <person name="Lipke C.M."/>
            <person name="Liu R."/>
            <person name="Lu X."/>
            <person name="Martens E.C."/>
            <person name="Marri P.R."/>
            <person name="Medigue C."/>
            <person name="Menard M.L."/>
            <person name="Miller N.M."/>
            <person name="Morales-Soto N."/>
            <person name="Norton S."/>
            <person name="Ogier J.C."/>
            <person name="Orchard S.S."/>
            <person name="Park D."/>
            <person name="Park Y."/>
            <person name="Qurollo B.A."/>
            <person name="Sugar D.R."/>
            <person name="Richards G.R."/>
            <person name="Rouy Z."/>
            <person name="Slominski B."/>
            <person name="Slominski K."/>
            <person name="Snyder H."/>
            <person name="Tjaden B.C."/>
            <person name="van der Hoeven R."/>
            <person name="Welch R.D."/>
            <person name="Wheeler C."/>
            <person name="Xiang B."/>
            <person name="Barbazuk B."/>
            <person name="Gaudriault S."/>
            <person name="Goodner B."/>
            <person name="Slater S.C."/>
            <person name="Forst S."/>
            <person name="Goldman B.S."/>
            <person name="Goodrich-Blair H."/>
        </authorList>
    </citation>
    <scope>NUCLEOTIDE SEQUENCE [LARGE SCALE GENOMIC DNA]</scope>
    <source>
        <strain evidence="1 2">SS-2004</strain>
    </source>
</reference>
<sequence>MNSPLGNLGILLAMMILMVGNGEATEWTALEEGRWLLGGKRKSNLFNLILIM</sequence>